<protein>
    <submittedName>
        <fullName evidence="1">Uncharacterized protein</fullName>
    </submittedName>
</protein>
<dbReference type="RefSeq" id="WP_145268574.1">
    <property type="nucleotide sequence ID" value="NZ_CP036426.1"/>
</dbReference>
<keyword evidence="2" id="KW-1185">Reference proteome</keyword>
<gene>
    <name evidence="1" type="ORF">ElP_18850</name>
</gene>
<evidence type="ECO:0000313" key="1">
    <source>
        <dbReference type="EMBL" id="QDV34004.1"/>
    </source>
</evidence>
<dbReference type="AlphaFoldDB" id="A0A518GZJ2"/>
<organism evidence="1 2">
    <name type="scientific">Tautonia plasticadhaerens</name>
    <dbReference type="NCBI Taxonomy" id="2527974"/>
    <lineage>
        <taxon>Bacteria</taxon>
        <taxon>Pseudomonadati</taxon>
        <taxon>Planctomycetota</taxon>
        <taxon>Planctomycetia</taxon>
        <taxon>Isosphaerales</taxon>
        <taxon>Isosphaeraceae</taxon>
        <taxon>Tautonia</taxon>
    </lineage>
</organism>
<sequence>MNGTPLYALAITDAGRLLGYVGSRPDEYSAITPESARKFVADGDAWSWIAGWDGPSCPIRLELLGLVGRGGGR</sequence>
<accession>A0A518GZJ2</accession>
<dbReference type="Proteomes" id="UP000317835">
    <property type="component" value="Chromosome"/>
</dbReference>
<proteinExistence type="predicted"/>
<reference evidence="1 2" key="1">
    <citation type="submission" date="2019-02" db="EMBL/GenBank/DDBJ databases">
        <title>Deep-cultivation of Planctomycetes and their phenomic and genomic characterization uncovers novel biology.</title>
        <authorList>
            <person name="Wiegand S."/>
            <person name="Jogler M."/>
            <person name="Boedeker C."/>
            <person name="Pinto D."/>
            <person name="Vollmers J."/>
            <person name="Rivas-Marin E."/>
            <person name="Kohn T."/>
            <person name="Peeters S.H."/>
            <person name="Heuer A."/>
            <person name="Rast P."/>
            <person name="Oberbeckmann S."/>
            <person name="Bunk B."/>
            <person name="Jeske O."/>
            <person name="Meyerdierks A."/>
            <person name="Storesund J.E."/>
            <person name="Kallscheuer N."/>
            <person name="Luecker S."/>
            <person name="Lage O.M."/>
            <person name="Pohl T."/>
            <person name="Merkel B.J."/>
            <person name="Hornburger P."/>
            <person name="Mueller R.-W."/>
            <person name="Bruemmer F."/>
            <person name="Labrenz M."/>
            <person name="Spormann A.M."/>
            <person name="Op den Camp H."/>
            <person name="Overmann J."/>
            <person name="Amann R."/>
            <person name="Jetten M.S.M."/>
            <person name="Mascher T."/>
            <person name="Medema M.H."/>
            <person name="Devos D.P."/>
            <person name="Kaster A.-K."/>
            <person name="Ovreas L."/>
            <person name="Rohde M."/>
            <person name="Galperin M.Y."/>
            <person name="Jogler C."/>
        </authorList>
    </citation>
    <scope>NUCLEOTIDE SEQUENCE [LARGE SCALE GENOMIC DNA]</scope>
    <source>
        <strain evidence="1 2">ElP</strain>
    </source>
</reference>
<dbReference type="EMBL" id="CP036426">
    <property type="protein sequence ID" value="QDV34004.1"/>
    <property type="molecule type" value="Genomic_DNA"/>
</dbReference>
<evidence type="ECO:0000313" key="2">
    <source>
        <dbReference type="Proteomes" id="UP000317835"/>
    </source>
</evidence>
<name>A0A518GZJ2_9BACT</name>
<dbReference type="KEGG" id="tpla:ElP_18850"/>